<evidence type="ECO:0000313" key="2">
    <source>
        <dbReference type="EMBL" id="KRR15324.1"/>
    </source>
</evidence>
<dbReference type="OrthoDB" id="9791637at2"/>
<evidence type="ECO:0000313" key="3">
    <source>
        <dbReference type="Proteomes" id="UP000050863"/>
    </source>
</evidence>
<dbReference type="SUPFAM" id="SSF51182">
    <property type="entry name" value="RmlC-like cupins"/>
    <property type="match status" value="1"/>
</dbReference>
<proteinExistence type="predicted"/>
<dbReference type="STRING" id="280332.CQ12_16205"/>
<dbReference type="InterPro" id="IPR011051">
    <property type="entry name" value="RmlC_Cupin_sf"/>
</dbReference>
<feature type="domain" description="Cupin type-2" evidence="1">
    <location>
        <begin position="40"/>
        <end position="108"/>
    </location>
</feature>
<dbReference type="InterPro" id="IPR013096">
    <property type="entry name" value="Cupin_2"/>
</dbReference>
<dbReference type="Pfam" id="PF07883">
    <property type="entry name" value="Cupin_2"/>
    <property type="match status" value="1"/>
</dbReference>
<dbReference type="InterPro" id="IPR014710">
    <property type="entry name" value="RmlC-like_jellyroll"/>
</dbReference>
<dbReference type="Gene3D" id="2.60.120.10">
    <property type="entry name" value="Jelly Rolls"/>
    <property type="match status" value="1"/>
</dbReference>
<comment type="caution">
    <text evidence="2">The sequence shown here is derived from an EMBL/GenBank/DDBJ whole genome shotgun (WGS) entry which is preliminary data.</text>
</comment>
<keyword evidence="3" id="KW-1185">Reference proteome</keyword>
<evidence type="ECO:0000259" key="1">
    <source>
        <dbReference type="Pfam" id="PF07883"/>
    </source>
</evidence>
<gene>
    <name evidence="2" type="ORF">CQ12_16205</name>
</gene>
<dbReference type="AlphaFoldDB" id="A0A0R3M5Z0"/>
<reference evidence="2 3" key="1">
    <citation type="submission" date="2014-03" db="EMBL/GenBank/DDBJ databases">
        <title>Bradyrhizobium valentinum sp. nov., isolated from effective nodules of Lupinus mariae-josephae, a lupine endemic of basic-lime soils in Eastern Spain.</title>
        <authorList>
            <person name="Duran D."/>
            <person name="Rey L."/>
            <person name="Navarro A."/>
            <person name="Busquets A."/>
            <person name="Imperial J."/>
            <person name="Ruiz-Argueso T."/>
        </authorList>
    </citation>
    <scope>NUCLEOTIDE SEQUENCE [LARGE SCALE GENOMIC DNA]</scope>
    <source>
        <strain evidence="2 3">PAC68</strain>
    </source>
</reference>
<dbReference type="Proteomes" id="UP000050863">
    <property type="component" value="Unassembled WGS sequence"/>
</dbReference>
<dbReference type="EMBL" id="LLXZ01000003">
    <property type="protein sequence ID" value="KRR15324.1"/>
    <property type="molecule type" value="Genomic_DNA"/>
</dbReference>
<dbReference type="PANTHER" id="PTHR43346:SF1">
    <property type="entry name" value="QUERCETIN 2,3-DIOXYGENASE-RELATED"/>
    <property type="match status" value="1"/>
</dbReference>
<dbReference type="InterPro" id="IPR052538">
    <property type="entry name" value="Flavonoid_dioxygenase-like"/>
</dbReference>
<sequence>MKTEIAGITRANEGIQGISWSILGQTYVPKSVTEHSFSWHATFPPETFVPPHIHPDQDEYLYILEGQLDFFLDGADTQGSPGDLVRLPLGKPHGIFNKSGRTAKTLFWVSPTRRLYDLFWAIHNMKEQKPDAVVALAAEHNIHFLPPPPGT</sequence>
<organism evidence="2 3">
    <name type="scientific">Bradyrhizobium jicamae</name>
    <dbReference type="NCBI Taxonomy" id="280332"/>
    <lineage>
        <taxon>Bacteria</taxon>
        <taxon>Pseudomonadati</taxon>
        <taxon>Pseudomonadota</taxon>
        <taxon>Alphaproteobacteria</taxon>
        <taxon>Hyphomicrobiales</taxon>
        <taxon>Nitrobacteraceae</taxon>
        <taxon>Bradyrhizobium</taxon>
    </lineage>
</organism>
<protein>
    <submittedName>
        <fullName evidence="2">Cupin</fullName>
    </submittedName>
</protein>
<dbReference type="RefSeq" id="WP_057833436.1">
    <property type="nucleotide sequence ID" value="NZ_LLXZ01000003.1"/>
</dbReference>
<accession>A0A0R3M5Z0</accession>
<dbReference type="PANTHER" id="PTHR43346">
    <property type="entry name" value="LIGAND BINDING DOMAIN PROTEIN, PUTATIVE (AFU_ORTHOLOGUE AFUA_6G14370)-RELATED"/>
    <property type="match status" value="1"/>
</dbReference>
<name>A0A0R3M5Z0_9BRAD</name>